<keyword evidence="3" id="KW-1185">Reference proteome</keyword>
<evidence type="ECO:0008006" key="4">
    <source>
        <dbReference type="Google" id="ProtNLM"/>
    </source>
</evidence>
<sequence>MKNTRYIKTIRCFALWLCITLTCYAQEPTDEEIGFNRDTLRKEILNSGGFVKQEYVEARLDKLRKDAVLRYQLGEDKWFEQQWPSILLSGSESFPDCEKATFNSDISEPLSAGWELWYNIHQPDYNSADDDYDYSDDYMFSVSNESQMSHEDQYGEIRYVVDDAFTDSYMNVGGVNPNNTQFLQIGNSETSVRREYIQRTFEVTGSEDLIFYRFAIVLQDPGHSERPFFMIRILKNDIPIDCSVVNYEAIPNIPGFIQSSSGSSVWVRPWSSNVIRPSDFGAQQGDDIKIQVGVSDCGAGGHFGYGYFDIECIEESDIIDSPDDACLGGSIEFTSTIELFGEDYKWNIYNEATNALVAGPFTAPSCSFIPIAPGNYRAELSVPYFTTSSQSCNVVTLFKKSFSIKNCKPEPCIDCTSFNLLKGDTYLVSGWVKQQDPVNMQKQFLNYDRGYLRVYFTDVSNTLIGQANMFYPSGDIIDGWQRIIGEFTVPPNVDDMHLELMNEDNKLDVFFDDIRVYPSKANLKSFVYDQHTQRLMAELDENNYSTFYEYDKEGGLIRIKKETEKGVFTIQETRTGTHLEP</sequence>
<evidence type="ECO:0000313" key="2">
    <source>
        <dbReference type="EMBL" id="MFL9843553.1"/>
    </source>
</evidence>
<name>A0ABW8YTE3_9FLAO</name>
<feature type="chain" id="PRO_5045813453" description="YD repeat-containing protein" evidence="1">
    <location>
        <begin position="26"/>
        <end position="581"/>
    </location>
</feature>
<gene>
    <name evidence="2" type="ORF">ABS766_03885</name>
</gene>
<protein>
    <recommendedName>
        <fullName evidence="4">YD repeat-containing protein</fullName>
    </recommendedName>
</protein>
<dbReference type="Proteomes" id="UP001629156">
    <property type="component" value="Unassembled WGS sequence"/>
</dbReference>
<reference evidence="2 3" key="1">
    <citation type="submission" date="2024-06" db="EMBL/GenBank/DDBJ databases">
        <authorList>
            <person name="Kaempfer P."/>
            <person name="Viver T."/>
        </authorList>
    </citation>
    <scope>NUCLEOTIDE SEQUENCE [LARGE SCALE GENOMIC DNA]</scope>
    <source>
        <strain evidence="2 3">ST-119</strain>
    </source>
</reference>
<dbReference type="EMBL" id="JBELPZ010000002">
    <property type="protein sequence ID" value="MFL9843553.1"/>
    <property type="molecule type" value="Genomic_DNA"/>
</dbReference>
<evidence type="ECO:0000313" key="3">
    <source>
        <dbReference type="Proteomes" id="UP001629156"/>
    </source>
</evidence>
<comment type="caution">
    <text evidence="2">The sequence shown here is derived from an EMBL/GenBank/DDBJ whole genome shotgun (WGS) entry which is preliminary data.</text>
</comment>
<dbReference type="InterPro" id="IPR008979">
    <property type="entry name" value="Galactose-bd-like_sf"/>
</dbReference>
<dbReference type="SUPFAM" id="SSF49785">
    <property type="entry name" value="Galactose-binding domain-like"/>
    <property type="match status" value="1"/>
</dbReference>
<dbReference type="RefSeq" id="WP_408083807.1">
    <property type="nucleotide sequence ID" value="NZ_JBELPZ010000002.1"/>
</dbReference>
<proteinExistence type="predicted"/>
<evidence type="ECO:0000256" key="1">
    <source>
        <dbReference type="SAM" id="SignalP"/>
    </source>
</evidence>
<accession>A0ABW8YTE3</accession>
<feature type="signal peptide" evidence="1">
    <location>
        <begin position="1"/>
        <end position="25"/>
    </location>
</feature>
<organism evidence="2 3">
    <name type="scientific">Flavobacterium rhizosphaerae</name>
    <dbReference type="NCBI Taxonomy" id="3163298"/>
    <lineage>
        <taxon>Bacteria</taxon>
        <taxon>Pseudomonadati</taxon>
        <taxon>Bacteroidota</taxon>
        <taxon>Flavobacteriia</taxon>
        <taxon>Flavobacteriales</taxon>
        <taxon>Flavobacteriaceae</taxon>
        <taxon>Flavobacterium</taxon>
    </lineage>
</organism>
<keyword evidence="1" id="KW-0732">Signal</keyword>
<dbReference type="Gene3D" id="2.60.120.260">
    <property type="entry name" value="Galactose-binding domain-like"/>
    <property type="match status" value="1"/>
</dbReference>